<dbReference type="Proteomes" id="UP001629113">
    <property type="component" value="Unassembled WGS sequence"/>
</dbReference>
<comment type="catalytic activity">
    <reaction evidence="12">
        <text>2,5-diamino-6-(1-D-ribitylamino)pyrimidin-4(3H)-one 5'-phosphate + NADP(+) = 2,5-diamino-6-(1-D-ribosylamino)pyrimidin-4(3H)-one 5'-phosphate + NADPH + H(+)</text>
        <dbReference type="Rhea" id="RHEA:27278"/>
        <dbReference type="ChEBI" id="CHEBI:15378"/>
        <dbReference type="ChEBI" id="CHEBI:57783"/>
        <dbReference type="ChEBI" id="CHEBI:58349"/>
        <dbReference type="ChEBI" id="CHEBI:58890"/>
        <dbReference type="ChEBI" id="CHEBI:59545"/>
        <dbReference type="EC" id="1.1.1.302"/>
    </reaction>
</comment>
<evidence type="ECO:0000256" key="11">
    <source>
        <dbReference type="ARBA" id="ARBA00047550"/>
    </source>
</evidence>
<evidence type="ECO:0000256" key="6">
    <source>
        <dbReference type="ARBA" id="ARBA00022619"/>
    </source>
</evidence>
<dbReference type="EMBL" id="JBFCZG010000002">
    <property type="protein sequence ID" value="KAL3425866.1"/>
    <property type="molecule type" value="Genomic_DNA"/>
</dbReference>
<dbReference type="SUPFAM" id="SSF53597">
    <property type="entry name" value="Dihydrofolate reductase-like"/>
    <property type="match status" value="1"/>
</dbReference>
<evidence type="ECO:0000256" key="8">
    <source>
        <dbReference type="ARBA" id="ARBA00023002"/>
    </source>
</evidence>
<comment type="similarity">
    <text evidence="3">Belongs to the HTP reductase family.</text>
</comment>
<feature type="domain" description="Bacterial bifunctional deaminase-reductase C-terminal" evidence="13">
    <location>
        <begin position="47"/>
        <end position="270"/>
    </location>
</feature>
<evidence type="ECO:0000313" key="15">
    <source>
        <dbReference type="Proteomes" id="UP001629113"/>
    </source>
</evidence>
<dbReference type="InterPro" id="IPR024072">
    <property type="entry name" value="DHFR-like_dom_sf"/>
</dbReference>
<evidence type="ECO:0000256" key="12">
    <source>
        <dbReference type="ARBA" id="ARBA00049020"/>
    </source>
</evidence>
<comment type="function">
    <text evidence="1">Catalyzes an early step in riboflavin biosynthesis, the NADPH-dependent reduction of the ribose side chain of 2,5-diamino-6-ribosylamino-4(3H)-pyrimidinone 5'-phosphate, yielding 2,5-diamino-6-ribitylamino-4(3H)-pyrimidinone 5'-phosphate.</text>
</comment>
<accession>A0ABR4PR76</accession>
<evidence type="ECO:0000256" key="7">
    <source>
        <dbReference type="ARBA" id="ARBA00022857"/>
    </source>
</evidence>
<evidence type="ECO:0000313" key="14">
    <source>
        <dbReference type="EMBL" id="KAL3425866.1"/>
    </source>
</evidence>
<protein>
    <recommendedName>
        <fullName evidence="5">2,5-diamino-6-ribosylamino-4(3H)-pyrimidinone 5'-phosphate reductase</fullName>
        <ecNumber evidence="4">1.1.1.302</ecNumber>
    </recommendedName>
    <alternativeName>
        <fullName evidence="10">2,5-diamino-6-(5-phospho-D-ribosylamino)pyrimidin-4(3H)-one reductase</fullName>
    </alternativeName>
    <alternativeName>
        <fullName evidence="9">2,5-diamino-6-ribitylamino-4(3H)-pyrimidinone 5'-phosphate synthase</fullName>
    </alternativeName>
</protein>
<comment type="catalytic activity">
    <reaction evidence="11">
        <text>2,5-diamino-6-(1-D-ribitylamino)pyrimidin-4(3H)-one 5'-phosphate + NAD(+) = 2,5-diamino-6-(1-D-ribosylamino)pyrimidin-4(3H)-one 5'-phosphate + NADH + H(+)</text>
        <dbReference type="Rhea" id="RHEA:27274"/>
        <dbReference type="ChEBI" id="CHEBI:15378"/>
        <dbReference type="ChEBI" id="CHEBI:57540"/>
        <dbReference type="ChEBI" id="CHEBI:57945"/>
        <dbReference type="ChEBI" id="CHEBI:58890"/>
        <dbReference type="ChEBI" id="CHEBI:59545"/>
        <dbReference type="EC" id="1.1.1.302"/>
    </reaction>
</comment>
<evidence type="ECO:0000256" key="5">
    <source>
        <dbReference type="ARBA" id="ARBA00015035"/>
    </source>
</evidence>
<dbReference type="Pfam" id="PF01872">
    <property type="entry name" value="RibD_C"/>
    <property type="match status" value="1"/>
</dbReference>
<organism evidence="14 15">
    <name type="scientific">Phlyctema vagabunda</name>
    <dbReference type="NCBI Taxonomy" id="108571"/>
    <lineage>
        <taxon>Eukaryota</taxon>
        <taxon>Fungi</taxon>
        <taxon>Dikarya</taxon>
        <taxon>Ascomycota</taxon>
        <taxon>Pezizomycotina</taxon>
        <taxon>Leotiomycetes</taxon>
        <taxon>Helotiales</taxon>
        <taxon>Dermateaceae</taxon>
        <taxon>Phlyctema</taxon>
    </lineage>
</organism>
<dbReference type="PANTHER" id="PTHR38011:SF7">
    <property type="entry name" value="2,5-DIAMINO-6-RIBOSYLAMINO-4(3H)-PYRIMIDINONE 5'-PHOSPHATE REDUCTASE"/>
    <property type="match status" value="1"/>
</dbReference>
<keyword evidence="6" id="KW-0686">Riboflavin biosynthesis</keyword>
<evidence type="ECO:0000259" key="13">
    <source>
        <dbReference type="Pfam" id="PF01872"/>
    </source>
</evidence>
<evidence type="ECO:0000256" key="1">
    <source>
        <dbReference type="ARBA" id="ARBA00003555"/>
    </source>
</evidence>
<comment type="pathway">
    <text evidence="2">Cofactor biosynthesis; riboflavin biosynthesis.</text>
</comment>
<comment type="caution">
    <text evidence="14">The sequence shown here is derived from an EMBL/GenBank/DDBJ whole genome shotgun (WGS) entry which is preliminary data.</text>
</comment>
<sequence>MASRPEPLRFAAEHQAHLKDYLPPLRTTYLQENTSALNDAQPEPRVPHVTLTYATSLDSQISLQPGVQTVLSGPETKAMTHYLRSQHDAILVGRGTAEADNPGLNSRFSEDGIAVVGLDKQPRPFVLDPRKSLEPNMTPKLLQNAVDGIGRSPWWIIRDGEVVDEQVWGNVPIIRAGKYEGKESGIDWQTLLVNLAATGVRSIMIEGGAAVINDLLKEKNQKWISSVIVTIAPTYLGTGGVVVSPQRSDTAKNEARLTNVRWLPLGQDVVMTGKVGWP</sequence>
<evidence type="ECO:0000256" key="10">
    <source>
        <dbReference type="ARBA" id="ARBA00031630"/>
    </source>
</evidence>
<keyword evidence="15" id="KW-1185">Reference proteome</keyword>
<name>A0ABR4PR76_9HELO</name>
<keyword evidence="7" id="KW-0521">NADP</keyword>
<dbReference type="InterPro" id="IPR050765">
    <property type="entry name" value="Riboflavin_Biosynth_HTPR"/>
</dbReference>
<reference evidence="14 15" key="1">
    <citation type="submission" date="2024-06" db="EMBL/GenBank/DDBJ databases">
        <title>Complete genome of Phlyctema vagabunda strain 19-DSS-EL-015.</title>
        <authorList>
            <person name="Fiorenzani C."/>
        </authorList>
    </citation>
    <scope>NUCLEOTIDE SEQUENCE [LARGE SCALE GENOMIC DNA]</scope>
    <source>
        <strain evidence="14 15">19-DSS-EL-015</strain>
    </source>
</reference>
<dbReference type="InterPro" id="IPR002734">
    <property type="entry name" value="RibDG_C"/>
</dbReference>
<evidence type="ECO:0000256" key="4">
    <source>
        <dbReference type="ARBA" id="ARBA00012851"/>
    </source>
</evidence>
<evidence type="ECO:0000256" key="3">
    <source>
        <dbReference type="ARBA" id="ARBA00009723"/>
    </source>
</evidence>
<keyword evidence="8" id="KW-0560">Oxidoreductase</keyword>
<evidence type="ECO:0000256" key="2">
    <source>
        <dbReference type="ARBA" id="ARBA00005104"/>
    </source>
</evidence>
<proteinExistence type="inferred from homology"/>
<dbReference type="Gene3D" id="3.40.430.10">
    <property type="entry name" value="Dihydrofolate Reductase, subunit A"/>
    <property type="match status" value="1"/>
</dbReference>
<evidence type="ECO:0000256" key="9">
    <source>
        <dbReference type="ARBA" id="ARBA00030073"/>
    </source>
</evidence>
<gene>
    <name evidence="14" type="ORF">PVAG01_02657</name>
</gene>
<dbReference type="PANTHER" id="PTHR38011">
    <property type="entry name" value="DIHYDROFOLATE REDUCTASE FAMILY PROTEIN (AFU_ORTHOLOGUE AFUA_8G06820)"/>
    <property type="match status" value="1"/>
</dbReference>
<dbReference type="EC" id="1.1.1.302" evidence="4"/>